<dbReference type="EMBL" id="VICG01000016">
    <property type="protein sequence ID" value="KAA8564171.1"/>
    <property type="molecule type" value="Genomic_DNA"/>
</dbReference>
<protein>
    <submittedName>
        <fullName evidence="1">Uncharacterized protein</fullName>
    </submittedName>
</protein>
<organism evidence="1 2">
    <name type="scientific">Monilinia fructicola</name>
    <name type="common">Brown rot fungus</name>
    <name type="synonym">Ciboria fructicola</name>
    <dbReference type="NCBI Taxonomy" id="38448"/>
    <lineage>
        <taxon>Eukaryota</taxon>
        <taxon>Fungi</taxon>
        <taxon>Dikarya</taxon>
        <taxon>Ascomycota</taxon>
        <taxon>Pezizomycotina</taxon>
        <taxon>Leotiomycetes</taxon>
        <taxon>Helotiales</taxon>
        <taxon>Sclerotiniaceae</taxon>
        <taxon>Monilinia</taxon>
    </lineage>
</organism>
<keyword evidence="2" id="KW-1185">Reference proteome</keyword>
<proteinExistence type="predicted"/>
<name>A0A5M9J597_MONFR</name>
<reference evidence="1 2" key="1">
    <citation type="submission" date="2019-06" db="EMBL/GenBank/DDBJ databases">
        <title>Genome Sequence of the Brown Rot Fungal Pathogen Monilinia fructicola.</title>
        <authorList>
            <person name="De Miccolis Angelini R.M."/>
            <person name="Landi L."/>
            <person name="Abate D."/>
            <person name="Pollastro S."/>
            <person name="Romanazzi G."/>
            <person name="Faretra F."/>
        </authorList>
    </citation>
    <scope>NUCLEOTIDE SEQUENCE [LARGE SCALE GENOMIC DNA]</scope>
    <source>
        <strain evidence="1 2">Mfrc123</strain>
    </source>
</reference>
<evidence type="ECO:0000313" key="2">
    <source>
        <dbReference type="Proteomes" id="UP000322873"/>
    </source>
</evidence>
<sequence>MFHGAMMRNFNSIGSEMPDPEELFKITKIEGTLNYQIREWSTRCRPPEPNLHVIPNTNTTYLVHHF</sequence>
<comment type="caution">
    <text evidence="1">The sequence shown here is derived from an EMBL/GenBank/DDBJ whole genome shotgun (WGS) entry which is preliminary data.</text>
</comment>
<accession>A0A5M9J597</accession>
<dbReference type="Proteomes" id="UP000322873">
    <property type="component" value="Unassembled WGS sequence"/>
</dbReference>
<evidence type="ECO:0000313" key="1">
    <source>
        <dbReference type="EMBL" id="KAA8564171.1"/>
    </source>
</evidence>
<gene>
    <name evidence="1" type="ORF">EYC84_012147</name>
</gene>
<dbReference type="AlphaFoldDB" id="A0A5M9J597"/>